<dbReference type="Pfam" id="PF02801">
    <property type="entry name" value="Ketoacyl-synt_C"/>
    <property type="match status" value="1"/>
</dbReference>
<dbReference type="SUPFAM" id="SSF101173">
    <property type="entry name" value="Docking domain B of the erythromycin polyketide synthase (DEBS)"/>
    <property type="match status" value="1"/>
</dbReference>
<evidence type="ECO:0000259" key="8">
    <source>
        <dbReference type="PROSITE" id="PS50075"/>
    </source>
</evidence>
<dbReference type="AlphaFoldDB" id="A0AAE3GNG1"/>
<keyword evidence="3" id="KW-0597">Phosphoprotein</keyword>
<keyword evidence="2" id="KW-0596">Phosphopantetheine</keyword>
<evidence type="ECO:0000256" key="1">
    <source>
        <dbReference type="ARBA" id="ARBA00001957"/>
    </source>
</evidence>
<evidence type="ECO:0000256" key="2">
    <source>
        <dbReference type="ARBA" id="ARBA00022450"/>
    </source>
</evidence>
<feature type="region of interest" description="Disordered" evidence="7">
    <location>
        <begin position="1205"/>
        <end position="1227"/>
    </location>
</feature>
<comment type="cofactor">
    <cofactor evidence="1">
        <name>pantetheine 4'-phosphate</name>
        <dbReference type="ChEBI" id="CHEBI:47942"/>
    </cofactor>
</comment>
<dbReference type="SUPFAM" id="SSF51735">
    <property type="entry name" value="NAD(P)-binding Rossmann-fold domains"/>
    <property type="match status" value="2"/>
</dbReference>
<proteinExistence type="predicted"/>
<dbReference type="EMBL" id="JAMTCK010000038">
    <property type="protein sequence ID" value="MCP2170484.1"/>
    <property type="molecule type" value="Genomic_DNA"/>
</dbReference>
<name>A0AAE3GNG1_9PSEU</name>
<dbReference type="Pfam" id="PF00550">
    <property type="entry name" value="PP-binding"/>
    <property type="match status" value="1"/>
</dbReference>
<dbReference type="InterPro" id="IPR014031">
    <property type="entry name" value="Ketoacyl_synth_C"/>
</dbReference>
<dbReference type="SMART" id="SM00822">
    <property type="entry name" value="PKS_KR"/>
    <property type="match status" value="1"/>
</dbReference>
<dbReference type="Gene3D" id="1.10.1200.10">
    <property type="entry name" value="ACP-like"/>
    <property type="match status" value="1"/>
</dbReference>
<dbReference type="SUPFAM" id="SSF53901">
    <property type="entry name" value="Thiolase-like"/>
    <property type="match status" value="1"/>
</dbReference>
<dbReference type="RefSeq" id="WP_407649775.1">
    <property type="nucleotide sequence ID" value="NZ_JAMTCK010000038.1"/>
</dbReference>
<dbReference type="PROSITE" id="PS50075">
    <property type="entry name" value="CARRIER"/>
    <property type="match status" value="1"/>
</dbReference>
<evidence type="ECO:0000313" key="10">
    <source>
        <dbReference type="EMBL" id="MCP2170484.1"/>
    </source>
</evidence>
<dbReference type="Pfam" id="PF08659">
    <property type="entry name" value="KR"/>
    <property type="match status" value="1"/>
</dbReference>
<dbReference type="InterPro" id="IPR057326">
    <property type="entry name" value="KR_dom"/>
</dbReference>
<dbReference type="SUPFAM" id="SSF47336">
    <property type="entry name" value="ACP-like"/>
    <property type="match status" value="1"/>
</dbReference>
<dbReference type="InterPro" id="IPR015083">
    <property type="entry name" value="NorB/c/GfsB-D-like_docking"/>
</dbReference>
<dbReference type="GO" id="GO:0004315">
    <property type="term" value="F:3-oxoacyl-[acyl-carrier-protein] synthase activity"/>
    <property type="evidence" value="ECO:0007669"/>
    <property type="project" value="InterPro"/>
</dbReference>
<dbReference type="InterPro" id="IPR018201">
    <property type="entry name" value="Ketoacyl_synth_AS"/>
</dbReference>
<dbReference type="Pfam" id="PF16197">
    <property type="entry name" value="KAsynt_C_assoc"/>
    <property type="match status" value="1"/>
</dbReference>
<keyword evidence="11" id="KW-1185">Reference proteome</keyword>
<dbReference type="GO" id="GO:0006633">
    <property type="term" value="P:fatty acid biosynthetic process"/>
    <property type="evidence" value="ECO:0007669"/>
    <property type="project" value="InterPro"/>
</dbReference>
<dbReference type="FunFam" id="3.40.47.10:FF:000019">
    <property type="entry name" value="Polyketide synthase type I"/>
    <property type="match status" value="1"/>
</dbReference>
<dbReference type="CDD" id="cd08952">
    <property type="entry name" value="KR_1_SDR_x"/>
    <property type="match status" value="1"/>
</dbReference>
<gene>
    <name evidence="10" type="ORF">LX83_007375</name>
</gene>
<dbReference type="InterPro" id="IPR036291">
    <property type="entry name" value="NAD(P)-bd_dom_sf"/>
</dbReference>
<dbReference type="SMART" id="SM00823">
    <property type="entry name" value="PKS_PP"/>
    <property type="match status" value="1"/>
</dbReference>
<comment type="caution">
    <text evidence="10">The sequence shown here is derived from an EMBL/GenBank/DDBJ whole genome shotgun (WGS) entry which is preliminary data.</text>
</comment>
<dbReference type="PANTHER" id="PTHR43775">
    <property type="entry name" value="FATTY ACID SYNTHASE"/>
    <property type="match status" value="1"/>
</dbReference>
<evidence type="ECO:0000259" key="9">
    <source>
        <dbReference type="PROSITE" id="PS52004"/>
    </source>
</evidence>
<dbReference type="InterPro" id="IPR036299">
    <property type="entry name" value="Polyketide_synth_docking_sf"/>
</dbReference>
<evidence type="ECO:0000256" key="6">
    <source>
        <dbReference type="ARBA" id="ARBA00023268"/>
    </source>
</evidence>
<dbReference type="Gene3D" id="3.40.47.10">
    <property type="match status" value="1"/>
</dbReference>
<evidence type="ECO:0000256" key="4">
    <source>
        <dbReference type="ARBA" id="ARBA00022679"/>
    </source>
</evidence>
<keyword evidence="4" id="KW-0808">Transferase</keyword>
<feature type="domain" description="Ketosynthase family 3 (KS3)" evidence="9">
    <location>
        <begin position="32"/>
        <end position="444"/>
    </location>
</feature>
<dbReference type="InterPro" id="IPR020806">
    <property type="entry name" value="PKS_PP-bd"/>
</dbReference>
<dbReference type="InterPro" id="IPR016039">
    <property type="entry name" value="Thiolase-like"/>
</dbReference>
<evidence type="ECO:0000256" key="5">
    <source>
        <dbReference type="ARBA" id="ARBA00022737"/>
    </source>
</evidence>
<dbReference type="Pfam" id="PF00109">
    <property type="entry name" value="ketoacyl-synt"/>
    <property type="match status" value="1"/>
</dbReference>
<evidence type="ECO:0000256" key="7">
    <source>
        <dbReference type="SAM" id="MobiDB-lite"/>
    </source>
</evidence>
<evidence type="ECO:0000313" key="11">
    <source>
        <dbReference type="Proteomes" id="UP001206128"/>
    </source>
</evidence>
<reference evidence="10" key="1">
    <citation type="submission" date="2022-06" db="EMBL/GenBank/DDBJ databases">
        <title>Genomic Encyclopedia of Archaeal and Bacterial Type Strains, Phase II (KMG-II): from individual species to whole genera.</title>
        <authorList>
            <person name="Goeker M."/>
        </authorList>
    </citation>
    <scope>NUCLEOTIDE SEQUENCE</scope>
    <source>
        <strain evidence="10">DSM 43935</strain>
    </source>
</reference>
<dbReference type="InterPro" id="IPR013968">
    <property type="entry name" value="PKS_KR"/>
</dbReference>
<dbReference type="SMART" id="SM00825">
    <property type="entry name" value="PKS_KS"/>
    <property type="match status" value="1"/>
</dbReference>
<dbReference type="GO" id="GO:0031177">
    <property type="term" value="F:phosphopantetheine binding"/>
    <property type="evidence" value="ECO:0007669"/>
    <property type="project" value="InterPro"/>
</dbReference>
<dbReference type="Proteomes" id="UP001206128">
    <property type="component" value="Unassembled WGS sequence"/>
</dbReference>
<accession>A0AAE3GNG1</accession>
<dbReference type="PROSITE" id="PS52004">
    <property type="entry name" value="KS3_2"/>
    <property type="match status" value="1"/>
</dbReference>
<dbReference type="GO" id="GO:1901336">
    <property type="term" value="P:lactone biosynthetic process"/>
    <property type="evidence" value="ECO:0007669"/>
    <property type="project" value="UniProtKB-ARBA"/>
</dbReference>
<keyword evidence="6" id="KW-0511">Multifunctional enzyme</keyword>
<dbReference type="GO" id="GO:0030639">
    <property type="term" value="P:polyketide biosynthetic process"/>
    <property type="evidence" value="ECO:0007669"/>
    <property type="project" value="UniProtKB-ARBA"/>
</dbReference>
<sequence length="1227" mass="129399">MSEDKIRRYLKRVTSELQATRQRLDALAERQREPVAIIGMACRFPGGVRDPEDLWGVVRSGTDAITAPPAYRGWSVDSATRGGFVAGAGDFDAEFFGISPREAAVMDPQQRLSLEVSWEALESAGIDPWSLRGSRTGVFIGGTPQDFSAMLMNSIGPAGDSFALTGTAGSILSGRVSYVFGLEGPAVTVDTACSSSLVSLHLAAQSLRAGECDLALAGGVTVMSTPGAFAAFSQQAGLAPDGRCKAFSDSADGLAWSEGIGVLLLARLSDAKRLGYRILASVRGSAVNQDGASHRLTAPNGSAQERVIRAALAKAELSPSDVDAVEAHGTGTTLGDPIEARALLATYGQGREQPLWLGSVKSNLGHTQAAAGVAGVIKMVLAMRNGVLPRTLHVNRPSSYVDWSAGAVELLTEARPWPEVDRTHRSGVSSFGFSGTNTHVILEQTPESESASEPASGPVAWVLSARSDAALREQAVRLVRWMADHPQASVGEVAYSLAVRTSFDHRVAVVGDTRDELLAEVAKVADGRYELVSDPVLVGGEPERRRSLLSLAGDYTRGATVDWAGVLPRAALVGLPTYAFQHRRYWQRPMGTDSWRYRVEWRPVPVPTEATLSGTWVVLTEDGNEELGNAAATGLSRGGAHVVRVGIGQQDDRAAVADSLRAAVQDAPPVSGVVSLAGMWLSVVVVQGLLDADVRSPLWMVTRGASGLGGGVVGDARGVWGLGQVVGLELPHLWGGLIEVTGGWDARVLGVLAGTGEDQVVVSEDGVFARRLVPAPPPAVAAAQWRTRGTALVTGGTGEVGRHVVRWLLGTGVEHLVLVSRRGVVAPELVEEATAAGVNVAVVACDVADRDALAQVIRSIPAEYPLRSVFHAAGVGAHHKIVDCSWTDFEAVVSGKVGGARHLDELTAGVDLDAFVLFSSGAATWGSSGNGAYAAANACLDGLALQRRAQGLTATSVSWGAWKSAGTAAAQASTARLARLGIRAMDPGLATQALWQALNDDETLLTVADIDWERFAATYTFARPRPLIQEIPETGERRKGITGPAPDFHPGIDADERQATLVELIRAQAAAVLGHASTASIPPRRQFRELGFDSATAIELRNKLVALTGLSLPATLVFDYPDAISLAEHLGGQLGGDVDRIDLDDVHHQLARLERAVPVVAADPSARTEVLRMLREITARLAPAEDRTSDLESATNDEIFDIIDRELGSPLPDPPSPIDHSGQGIWS</sequence>
<evidence type="ECO:0000256" key="3">
    <source>
        <dbReference type="ARBA" id="ARBA00022553"/>
    </source>
</evidence>
<organism evidence="10 11">
    <name type="scientific">Goodfellowiella coeruleoviolacea</name>
    <dbReference type="NCBI Taxonomy" id="334858"/>
    <lineage>
        <taxon>Bacteria</taxon>
        <taxon>Bacillati</taxon>
        <taxon>Actinomycetota</taxon>
        <taxon>Actinomycetes</taxon>
        <taxon>Pseudonocardiales</taxon>
        <taxon>Pseudonocardiaceae</taxon>
        <taxon>Goodfellowiella</taxon>
    </lineage>
</organism>
<keyword evidence="5" id="KW-0677">Repeat</keyword>
<dbReference type="GO" id="GO:0004312">
    <property type="term" value="F:fatty acid synthase activity"/>
    <property type="evidence" value="ECO:0007669"/>
    <property type="project" value="TreeGrafter"/>
</dbReference>
<dbReference type="FunFam" id="1.10.1200.10:FF:000007">
    <property type="entry name" value="Probable polyketide synthase pks17"/>
    <property type="match status" value="1"/>
</dbReference>
<dbReference type="PROSITE" id="PS00606">
    <property type="entry name" value="KS3_1"/>
    <property type="match status" value="1"/>
</dbReference>
<dbReference type="Gene3D" id="3.30.70.3290">
    <property type="match status" value="1"/>
</dbReference>
<feature type="domain" description="Carrier" evidence="8">
    <location>
        <begin position="1059"/>
        <end position="1134"/>
    </location>
</feature>
<dbReference type="InterPro" id="IPR020841">
    <property type="entry name" value="PKS_Beta-ketoAc_synthase_dom"/>
</dbReference>
<dbReference type="InterPro" id="IPR036736">
    <property type="entry name" value="ACP-like_sf"/>
</dbReference>
<dbReference type="Pfam" id="PF08990">
    <property type="entry name" value="Docking"/>
    <property type="match status" value="1"/>
</dbReference>
<dbReference type="CDD" id="cd00833">
    <property type="entry name" value="PKS"/>
    <property type="match status" value="1"/>
</dbReference>
<protein>
    <submittedName>
        <fullName evidence="10">Phosphopantetheine attachment site</fullName>
    </submittedName>
</protein>
<dbReference type="Gene3D" id="3.40.50.720">
    <property type="entry name" value="NAD(P)-binding Rossmann-like Domain"/>
    <property type="match status" value="1"/>
</dbReference>
<dbReference type="InterPro" id="IPR009081">
    <property type="entry name" value="PP-bd_ACP"/>
</dbReference>
<dbReference type="InterPro" id="IPR014030">
    <property type="entry name" value="Ketoacyl_synth_N"/>
</dbReference>
<dbReference type="PANTHER" id="PTHR43775:SF51">
    <property type="entry name" value="INACTIVE PHENOLPHTHIOCEROL SYNTHESIS POLYKETIDE SYNTHASE TYPE I PKS1-RELATED"/>
    <property type="match status" value="1"/>
</dbReference>
<dbReference type="InterPro" id="IPR032821">
    <property type="entry name" value="PKS_assoc"/>
</dbReference>
<dbReference type="InterPro" id="IPR050091">
    <property type="entry name" value="PKS_NRPS_Biosynth_Enz"/>
</dbReference>
<dbReference type="SMART" id="SM01294">
    <property type="entry name" value="PKS_PP_betabranch"/>
    <property type="match status" value="1"/>
</dbReference>